<dbReference type="SUPFAM" id="SSF52833">
    <property type="entry name" value="Thioredoxin-like"/>
    <property type="match status" value="1"/>
</dbReference>
<dbReference type="Pfam" id="PF03960">
    <property type="entry name" value="ArsC"/>
    <property type="match status" value="1"/>
</dbReference>
<evidence type="ECO:0000256" key="1">
    <source>
        <dbReference type="PROSITE-ProRule" id="PRU01282"/>
    </source>
</evidence>
<dbReference type="InterPro" id="IPR036249">
    <property type="entry name" value="Thioredoxin-like_sf"/>
</dbReference>
<dbReference type="PANTHER" id="PTHR30041:SF7">
    <property type="entry name" value="GLOBAL TRANSCRIPTIONAL REGULATOR SPX"/>
    <property type="match status" value="1"/>
</dbReference>
<comment type="similarity">
    <text evidence="1">Belongs to the ArsC family.</text>
</comment>
<gene>
    <name evidence="2" type="ORF">H9856_06225</name>
</gene>
<dbReference type="PANTHER" id="PTHR30041">
    <property type="entry name" value="ARSENATE REDUCTASE"/>
    <property type="match status" value="1"/>
</dbReference>
<dbReference type="Gene3D" id="3.40.30.10">
    <property type="entry name" value="Glutaredoxin"/>
    <property type="match status" value="1"/>
</dbReference>
<sequence length="140" mass="16279">MVFLFFHTNDPSKRKAVRWLTQHGISIQQRNIEKDPLSPVEIRRLLSLSINGTDDLISKRSRDTKMLKMDRPSVTINQLTDAITKSPRILKNPIIFDEAKLVTGFDQEKMGIFIPKKQRRLELSEMLAKFTQNNHHIKLA</sequence>
<comment type="caution">
    <text evidence="2">The sequence shown here is derived from an EMBL/GenBank/DDBJ whole genome shotgun (WGS) entry which is preliminary data.</text>
</comment>
<protein>
    <submittedName>
        <fullName evidence="2">Transcriptional regulator Spx</fullName>
    </submittedName>
</protein>
<reference evidence="2" key="2">
    <citation type="submission" date="2021-04" db="EMBL/GenBank/DDBJ databases">
        <authorList>
            <person name="Gilroy R."/>
        </authorList>
    </citation>
    <scope>NUCLEOTIDE SEQUENCE</scope>
    <source>
        <strain evidence="2">ChiSxjej3B15-572</strain>
    </source>
</reference>
<accession>A0A9D1VIT3</accession>
<dbReference type="EMBL" id="DXFH01000025">
    <property type="protein sequence ID" value="HIX35969.1"/>
    <property type="molecule type" value="Genomic_DNA"/>
</dbReference>
<name>A0A9D1VIT3_9LACO</name>
<dbReference type="InterPro" id="IPR006660">
    <property type="entry name" value="Arsenate_reductase-like"/>
</dbReference>
<dbReference type="PROSITE" id="PS51353">
    <property type="entry name" value="ARSC"/>
    <property type="match status" value="1"/>
</dbReference>
<evidence type="ECO:0000313" key="2">
    <source>
        <dbReference type="EMBL" id="HIX35969.1"/>
    </source>
</evidence>
<dbReference type="Proteomes" id="UP000824231">
    <property type="component" value="Unassembled WGS sequence"/>
</dbReference>
<dbReference type="AlphaFoldDB" id="A0A9D1VIT3"/>
<evidence type="ECO:0000313" key="3">
    <source>
        <dbReference type="Proteomes" id="UP000824231"/>
    </source>
</evidence>
<reference evidence="2" key="1">
    <citation type="journal article" date="2021" name="PeerJ">
        <title>Extensive microbial diversity within the chicken gut microbiome revealed by metagenomics and culture.</title>
        <authorList>
            <person name="Gilroy R."/>
            <person name="Ravi A."/>
            <person name="Getino M."/>
            <person name="Pursley I."/>
            <person name="Horton D.L."/>
            <person name="Alikhan N.F."/>
            <person name="Baker D."/>
            <person name="Gharbi K."/>
            <person name="Hall N."/>
            <person name="Watson M."/>
            <person name="Adriaenssens E.M."/>
            <person name="Foster-Nyarko E."/>
            <person name="Jarju S."/>
            <person name="Secka A."/>
            <person name="Antonio M."/>
            <person name="Oren A."/>
            <person name="Chaudhuri R.R."/>
            <person name="La Ragione R."/>
            <person name="Hildebrand F."/>
            <person name="Pallen M.J."/>
        </authorList>
    </citation>
    <scope>NUCLEOTIDE SEQUENCE</scope>
    <source>
        <strain evidence="2">ChiSxjej3B15-572</strain>
    </source>
</reference>
<proteinExistence type="inferred from homology"/>
<organism evidence="2 3">
    <name type="scientific">Candidatus Limosilactobacillus merdigallinarum</name>
    <dbReference type="NCBI Taxonomy" id="2838652"/>
    <lineage>
        <taxon>Bacteria</taxon>
        <taxon>Bacillati</taxon>
        <taxon>Bacillota</taxon>
        <taxon>Bacilli</taxon>
        <taxon>Lactobacillales</taxon>
        <taxon>Lactobacillaceae</taxon>
        <taxon>Limosilactobacillus</taxon>
    </lineage>
</organism>